<name>A0A6B0QZG7_9CETA</name>
<feature type="region of interest" description="Disordered" evidence="3">
    <location>
        <begin position="676"/>
        <end position="721"/>
    </location>
</feature>
<dbReference type="EMBL" id="VBQZ03000008">
    <property type="protein sequence ID" value="MXQ81676.1"/>
    <property type="molecule type" value="Genomic_DNA"/>
</dbReference>
<organism evidence="5 6">
    <name type="scientific">Bos mutus</name>
    <name type="common">wild yak</name>
    <dbReference type="NCBI Taxonomy" id="72004"/>
    <lineage>
        <taxon>Eukaryota</taxon>
        <taxon>Metazoa</taxon>
        <taxon>Chordata</taxon>
        <taxon>Craniata</taxon>
        <taxon>Vertebrata</taxon>
        <taxon>Euteleostomi</taxon>
        <taxon>Mammalia</taxon>
        <taxon>Eutheria</taxon>
        <taxon>Laurasiatheria</taxon>
        <taxon>Artiodactyla</taxon>
        <taxon>Ruminantia</taxon>
        <taxon>Pecora</taxon>
        <taxon>Bovidae</taxon>
        <taxon>Bovinae</taxon>
        <taxon>Bos</taxon>
    </lineage>
</organism>
<evidence type="ECO:0000313" key="5">
    <source>
        <dbReference type="EMBL" id="MXQ81676.1"/>
    </source>
</evidence>
<proteinExistence type="predicted"/>
<sequence length="955" mass="109712">MEALREAHQEELQQAVAETEARLLQAQGRVGEEEALRQRIQALESALELQKQLTQEALAQSASCRLETQERELRVEAEHAERVLTLSKEMLELKADYEKRLRHLSGHEAPRWDRLTKEGPEPKAEPGCGPEMREVLLEVERLRAENQQLSKDYARKAEELQATYERENEAVRQAMQQSVSEALWQWQEKETDLRKNFQAQEAALQAQVRKLEGDLEHRGRKISDLKKYAQKLKDRIQDLDVQLKEARQENSELKSTAKKLGEKLAIAKDKLMLQECHVTQKTGDMKTERVSENEVLRKENNLEACSLHPQQDQNFAKECPCTKGGTDTQTKKEACIETEYMKQKYEEDLRKIKHQTEEEKKHLKDQLMKRLEDLVKKHTVEIKSVRSSVEAERKRLQKVLRLEEFIQQNKACPPRGDEKPQELDYQHCNILETQDPCLRPNEPSQTLTRGEEYQDKLAAEEGTSSDEEERIEAPIKEGGDLQPPLGSLPKEKAPEIQRLQEEWQSQKARLQAQVSQMQQALEQCATNYREDLRELKQLSDHEREQLRHELQETIQQNQAAKAQLEAAHKRALCMLEKAKNQEVKATEERLKKESSHSLQIQHQAHRLEMQALEEKARQELQGELERIQAQQALLLESLRQELAEQRAACSEHQKDLEVLQTELRALDSMGRRQAITQCPGDSEDHAGTSEKEGGPGQAGSPKSKSAAELQPREGCSLREENSQLKEAVKRLQAEVEQHQQEALQLRDQSRLLEEDQQAQRAREVEILRQEHRKEMQAMVADFSSAQARLQARLAALETELKDSGEKPGKGASRPEDVQLIGRLQTRLKEREEIIKQLTEERRFHYAAFPSAMSHRNRSFSFNPHPGYLTPSMKKKKMEEVPSRVVSVPNLASYAKNFLSGDLSSRINAPPITKSPSLDPGPSCGRPYKPTPSLDVQTATRGKPKMLQELIEAFEY</sequence>
<evidence type="ECO:0000256" key="1">
    <source>
        <dbReference type="ARBA" id="ARBA00023054"/>
    </source>
</evidence>
<feature type="region of interest" description="Disordered" evidence="3">
    <location>
        <begin position="434"/>
        <end position="486"/>
    </location>
</feature>
<feature type="region of interest" description="Disordered" evidence="3">
    <location>
        <begin position="905"/>
        <end position="937"/>
    </location>
</feature>
<feature type="coiled-coil region" evidence="2">
    <location>
        <begin position="500"/>
        <end position="669"/>
    </location>
</feature>
<dbReference type="AlphaFoldDB" id="A0A6B0QZG7"/>
<feature type="coiled-coil region" evidence="2">
    <location>
        <begin position="9"/>
        <end position="60"/>
    </location>
</feature>
<feature type="domain" description="Protein FAM184A/B N-terminal" evidence="4">
    <location>
        <begin position="1"/>
        <end position="108"/>
    </location>
</feature>
<feature type="compositionally biased region" description="Basic and acidic residues" evidence="3">
    <location>
        <begin position="449"/>
        <end position="459"/>
    </location>
</feature>
<feature type="coiled-coil region" evidence="2">
    <location>
        <begin position="132"/>
        <end position="270"/>
    </location>
</feature>
<dbReference type="PANTHER" id="PTHR18870">
    <property type="entry name" value="PROTEIN TAG-278-RELATED"/>
    <property type="match status" value="1"/>
</dbReference>
<evidence type="ECO:0000259" key="4">
    <source>
        <dbReference type="Pfam" id="PF15665"/>
    </source>
</evidence>
<dbReference type="InterPro" id="IPR039478">
    <property type="entry name" value="FAM184A/B_N"/>
</dbReference>
<dbReference type="Pfam" id="PF15665">
    <property type="entry name" value="FAM184"/>
    <property type="match status" value="1"/>
</dbReference>
<keyword evidence="6" id="KW-1185">Reference proteome</keyword>
<feature type="coiled-coil region" evidence="2">
    <location>
        <begin position="342"/>
        <end position="377"/>
    </location>
</feature>
<evidence type="ECO:0000256" key="2">
    <source>
        <dbReference type="SAM" id="Coils"/>
    </source>
</evidence>
<reference evidence="5" key="1">
    <citation type="submission" date="2019-10" db="EMBL/GenBank/DDBJ databases">
        <title>The sequence and de novo assembly of the wild yak genome.</title>
        <authorList>
            <person name="Liu Y."/>
        </authorList>
    </citation>
    <scope>NUCLEOTIDE SEQUENCE [LARGE SCALE GENOMIC DNA]</scope>
    <source>
        <strain evidence="5">WY2019</strain>
    </source>
</reference>
<accession>A0A6B0QZG7</accession>
<protein>
    <recommendedName>
        <fullName evidence="4">Protein FAM184A/B N-terminal domain-containing protein</fullName>
    </recommendedName>
</protein>
<feature type="compositionally biased region" description="Basic and acidic residues" evidence="3">
    <location>
        <begin position="682"/>
        <end position="693"/>
    </location>
</feature>
<evidence type="ECO:0000256" key="3">
    <source>
        <dbReference type="SAM" id="MobiDB-lite"/>
    </source>
</evidence>
<feature type="coiled-coil region" evidence="2">
    <location>
        <begin position="779"/>
        <end position="840"/>
    </location>
</feature>
<dbReference type="PANTHER" id="PTHR18870:SF8">
    <property type="entry name" value="PROTEIN FAM184B"/>
    <property type="match status" value="1"/>
</dbReference>
<dbReference type="Proteomes" id="UP000322234">
    <property type="component" value="Unassembled WGS sequence"/>
</dbReference>
<comment type="caution">
    <text evidence="5">The sequence shown here is derived from an EMBL/GenBank/DDBJ whole genome shotgun (WGS) entry which is preliminary data.</text>
</comment>
<evidence type="ECO:0000313" key="6">
    <source>
        <dbReference type="Proteomes" id="UP000322234"/>
    </source>
</evidence>
<keyword evidence="1 2" id="KW-0175">Coiled coil</keyword>
<gene>
    <name evidence="5" type="ORF">E5288_WYG012010</name>
</gene>